<dbReference type="EMBL" id="NUSP01000031">
    <property type="protein sequence ID" value="PHD56860.1"/>
    <property type="molecule type" value="Genomic_DNA"/>
</dbReference>
<name>A0A0G8CJT3_9BACI</name>
<dbReference type="Proteomes" id="UP000035350">
    <property type="component" value="Unassembled WGS sequence"/>
</dbReference>
<evidence type="ECO:0000313" key="1">
    <source>
        <dbReference type="EMBL" id="KKZ99301.1"/>
    </source>
</evidence>
<sequence length="205" mass="22974">MSKLLRELSKPDSEALRSEALEQLKVTSGKIVACDPLIFNENHFEQTIQPGTYPIVAWWHKEDGVIAGAELKLSESKAVGWKMATKPGQNVSELEDGYIFGYPVDTGLGCFADVEAIGKLEEIEDRLQQELGEEFTSLYDDLIDDILTEHDEDWGNCVVCEETGSNIIIFRSGYGDGFYPSYWGIDEAEKIVSLVTDFQVLHEEN</sequence>
<reference evidence="1" key="3">
    <citation type="submission" date="2015-04" db="EMBL/GenBank/DDBJ databases">
        <authorList>
            <person name="Syromyatnikov M.Y."/>
            <person name="Popov V.N."/>
        </authorList>
    </citation>
    <scope>NUCLEOTIDE SEQUENCE</scope>
    <source>
        <strain evidence="1">B4147</strain>
    </source>
</reference>
<comment type="caution">
    <text evidence="1">The sequence shown here is derived from an EMBL/GenBank/DDBJ whole genome shotgun (WGS) entry which is preliminary data.</text>
</comment>
<dbReference type="Pfam" id="PF14025">
    <property type="entry name" value="DUF4241"/>
    <property type="match status" value="1"/>
</dbReference>
<reference evidence="2 4" key="4">
    <citation type="submission" date="2017-09" db="EMBL/GenBank/DDBJ databases">
        <title>Large-scale bioinformatics analysis of Bacillus genomes uncovers conserved roles of natural products in bacterial physiology.</title>
        <authorList>
            <consortium name="Agbiome Team Llc"/>
            <person name="Bleich R.M."/>
            <person name="Grubbs K.J."/>
            <person name="Santa Maria K.C."/>
            <person name="Allen S.E."/>
            <person name="Farag S."/>
            <person name="Shank E.A."/>
            <person name="Bowers A."/>
        </authorList>
    </citation>
    <scope>NUCLEOTIDE SEQUENCE [LARGE SCALE GENOMIC DNA]</scope>
    <source>
        <strain evidence="2 4">AFS044295</strain>
    </source>
</reference>
<dbReference type="InterPro" id="IPR025335">
    <property type="entry name" value="DUF4241"/>
</dbReference>
<evidence type="ECO:0000313" key="2">
    <source>
        <dbReference type="EMBL" id="PHD56860.1"/>
    </source>
</evidence>
<organism evidence="1 3">
    <name type="scientific">Bacillus wiedmannii</name>
    <dbReference type="NCBI Taxonomy" id="1890302"/>
    <lineage>
        <taxon>Bacteria</taxon>
        <taxon>Bacillati</taxon>
        <taxon>Bacillota</taxon>
        <taxon>Bacilli</taxon>
        <taxon>Bacillales</taxon>
        <taxon>Bacillaceae</taxon>
        <taxon>Bacillus</taxon>
        <taxon>Bacillus cereus group</taxon>
    </lineage>
</organism>
<reference evidence="3" key="2">
    <citation type="submission" date="2015-04" db="EMBL/GenBank/DDBJ databases">
        <title>Draft Genome Sequences of Eight Spore-Forming Food Isolates of Bacillus cereus Genome sequencing.</title>
        <authorList>
            <person name="Krawcyk A.O."/>
            <person name="de Jong A."/>
            <person name="Eijlander R.T."/>
            <person name="Berendsen E.M."/>
            <person name="Holsappel S."/>
            <person name="Wells-Bennik M."/>
            <person name="Kuipers O.P."/>
        </authorList>
    </citation>
    <scope>NUCLEOTIDE SEQUENCE [LARGE SCALE GENOMIC DNA]</scope>
    <source>
        <strain evidence="3">B4147</strain>
    </source>
</reference>
<reference evidence="1 3" key="1">
    <citation type="journal article" date="2015" name="Genome Announc.">
        <title>Next-Generation Whole-Genome Sequencing of Eight Strains of Bacillus cereus, Isolated from Food.</title>
        <authorList>
            <person name="Krawczyk A.O."/>
            <person name="de Jong A."/>
            <person name="Eijlander R.T."/>
            <person name="Berendsen E.M."/>
            <person name="Holsappel S."/>
            <person name="Wells-Bennik M.H."/>
            <person name="Kuipers O.P."/>
        </authorList>
    </citation>
    <scope>NUCLEOTIDE SEQUENCE [LARGE SCALE GENOMIC DNA]</scope>
    <source>
        <strain evidence="1 3">B4147</strain>
    </source>
</reference>
<dbReference type="EMBL" id="LCYN01000004">
    <property type="protein sequence ID" value="KKZ99301.1"/>
    <property type="molecule type" value="Genomic_DNA"/>
</dbReference>
<evidence type="ECO:0000313" key="3">
    <source>
        <dbReference type="Proteomes" id="UP000035350"/>
    </source>
</evidence>
<accession>A0A0G8CJT3</accession>
<proteinExistence type="predicted"/>
<protein>
    <submittedName>
        <fullName evidence="2">DUF4241 domain-containing protein</fullName>
    </submittedName>
</protein>
<evidence type="ECO:0000313" key="4">
    <source>
        <dbReference type="Proteomes" id="UP000223364"/>
    </source>
</evidence>
<gene>
    <name evidence="1" type="ORF">B4147_3885</name>
    <name evidence="2" type="ORF">COF57_26105</name>
</gene>
<accession>A0A2C4ZJ67</accession>
<dbReference type="AlphaFoldDB" id="A0A0G8CJT3"/>
<dbReference type="RefSeq" id="WP_046957995.1">
    <property type="nucleotide sequence ID" value="NZ_LCYN01000004.1"/>
</dbReference>
<dbReference type="Proteomes" id="UP000223364">
    <property type="component" value="Unassembled WGS sequence"/>
</dbReference>
<dbReference type="PATRIC" id="fig|1396.433.peg.2767"/>